<dbReference type="InterPro" id="IPR024119">
    <property type="entry name" value="TF_DEAF-1"/>
</dbReference>
<evidence type="ECO:0000259" key="9">
    <source>
        <dbReference type="PROSITE" id="PS50865"/>
    </source>
</evidence>
<protein>
    <submittedName>
        <fullName evidence="10">MYND-type domain-containing protein</fullName>
    </submittedName>
</protein>
<keyword evidence="2 8" id="KW-0863">Zinc-finger</keyword>
<evidence type="ECO:0000256" key="5">
    <source>
        <dbReference type="ARBA" id="ARBA00023125"/>
    </source>
</evidence>
<keyword evidence="5" id="KW-0238">DNA-binding</keyword>
<keyword evidence="4" id="KW-0805">Transcription regulation</keyword>
<evidence type="ECO:0000256" key="1">
    <source>
        <dbReference type="ARBA" id="ARBA00022723"/>
    </source>
</evidence>
<dbReference type="Proteomes" id="UP000623467">
    <property type="component" value="Unassembled WGS sequence"/>
</dbReference>
<keyword evidence="7" id="KW-0539">Nucleus</keyword>
<dbReference type="PANTHER" id="PTHR10237:SF1">
    <property type="entry name" value="DEFORMED EPIDERMAL AUTOREGULATORY FACTOR 1 HOMOLOG"/>
    <property type="match status" value="1"/>
</dbReference>
<evidence type="ECO:0000313" key="11">
    <source>
        <dbReference type="Proteomes" id="UP000623467"/>
    </source>
</evidence>
<dbReference type="GO" id="GO:0000981">
    <property type="term" value="F:DNA-binding transcription factor activity, RNA polymerase II-specific"/>
    <property type="evidence" value="ECO:0007669"/>
    <property type="project" value="TreeGrafter"/>
</dbReference>
<evidence type="ECO:0000256" key="6">
    <source>
        <dbReference type="ARBA" id="ARBA00023163"/>
    </source>
</evidence>
<dbReference type="Gene3D" id="6.10.140.2220">
    <property type="match status" value="1"/>
</dbReference>
<dbReference type="GO" id="GO:0005634">
    <property type="term" value="C:nucleus"/>
    <property type="evidence" value="ECO:0007669"/>
    <property type="project" value="TreeGrafter"/>
</dbReference>
<evidence type="ECO:0000256" key="7">
    <source>
        <dbReference type="ARBA" id="ARBA00023242"/>
    </source>
</evidence>
<evidence type="ECO:0000256" key="2">
    <source>
        <dbReference type="ARBA" id="ARBA00022771"/>
    </source>
</evidence>
<dbReference type="InterPro" id="IPR002893">
    <property type="entry name" value="Znf_MYND"/>
</dbReference>
<name>A0A8H6ZIU0_9AGAR</name>
<comment type="caution">
    <text evidence="10">The sequence shown here is derived from an EMBL/GenBank/DDBJ whole genome shotgun (WGS) entry which is preliminary data.</text>
</comment>
<dbReference type="GO" id="GO:0008270">
    <property type="term" value="F:zinc ion binding"/>
    <property type="evidence" value="ECO:0007669"/>
    <property type="project" value="UniProtKB-KW"/>
</dbReference>
<keyword evidence="6" id="KW-0804">Transcription</keyword>
<dbReference type="SUPFAM" id="SSF144232">
    <property type="entry name" value="HIT/MYND zinc finger-like"/>
    <property type="match status" value="1"/>
</dbReference>
<keyword evidence="11" id="KW-1185">Reference proteome</keyword>
<accession>A0A8H6ZIU0</accession>
<proteinExistence type="predicted"/>
<reference evidence="10" key="1">
    <citation type="submission" date="2020-05" db="EMBL/GenBank/DDBJ databases">
        <title>Mycena genomes resolve the evolution of fungal bioluminescence.</title>
        <authorList>
            <person name="Tsai I.J."/>
        </authorList>
    </citation>
    <scope>NUCLEOTIDE SEQUENCE</scope>
    <source>
        <strain evidence="10">160909Yilan</strain>
    </source>
</reference>
<dbReference type="EMBL" id="JACAZH010000001">
    <property type="protein sequence ID" value="KAF7378299.1"/>
    <property type="molecule type" value="Genomic_DNA"/>
</dbReference>
<evidence type="ECO:0000256" key="8">
    <source>
        <dbReference type="PROSITE-ProRule" id="PRU00134"/>
    </source>
</evidence>
<evidence type="ECO:0000256" key="4">
    <source>
        <dbReference type="ARBA" id="ARBA00023015"/>
    </source>
</evidence>
<sequence length="475" mass="53995">MSPSQASKEAIANSMRYHEFLEKGLIPPKELGVPVKQLFPQDWNSHFEKGLLEKYGPNSNILRWKLENVDLQEVLSYLDRLHATNMEIAMTSKMLLDRQGMLVGLAIEQLRYNDFEAKWAAMDMEAKQGIVLDGLIRGAFKAREQSRFDCPEICVSGLAGDGQYSLVNLLRAIVAHDPSATFRLKSLFWYSHPKVEEEYAFITCPIAPDEARALGYLRMLERNHFIVQALLGILEAYSGKPAPKISVEEDIQNKQRQPCCCACGERTSAVTTLKRCSGCKIVCYCSKECQSRDWPVHKKLCSGRNARFDPAVVAATPDALEPAEFVGCPPPEPGFVRSPALWRQIFYLAKKDSYDRDYHFETSPDFTYSVRISDPTLRLIFFIARRRAMASGDRGAVGKLNDILQGLRRRGQVKFTERQICDQLEREYRVALSPPPEVWGADPTPQEIMEEMGYLERRKVLAAQQAAAEEEWKRE</sequence>
<dbReference type="GO" id="GO:0003677">
    <property type="term" value="F:DNA binding"/>
    <property type="evidence" value="ECO:0007669"/>
    <property type="project" value="UniProtKB-KW"/>
</dbReference>
<feature type="domain" description="MYND-type" evidence="9">
    <location>
        <begin position="260"/>
        <end position="301"/>
    </location>
</feature>
<dbReference type="PANTHER" id="PTHR10237">
    <property type="entry name" value="DEFORMED EPIDERMAL AUTOREGULATORY FACTOR 1 HOMOLOG SUPPRESSIN"/>
    <property type="match status" value="1"/>
</dbReference>
<gene>
    <name evidence="10" type="ORF">MSAN_00255300</name>
</gene>
<keyword evidence="3" id="KW-0862">Zinc</keyword>
<dbReference type="PROSITE" id="PS50865">
    <property type="entry name" value="ZF_MYND_2"/>
    <property type="match status" value="1"/>
</dbReference>
<evidence type="ECO:0000256" key="3">
    <source>
        <dbReference type="ARBA" id="ARBA00022833"/>
    </source>
</evidence>
<dbReference type="OrthoDB" id="2993427at2759"/>
<keyword evidence="1" id="KW-0479">Metal-binding</keyword>
<dbReference type="Pfam" id="PF01753">
    <property type="entry name" value="zf-MYND"/>
    <property type="match status" value="1"/>
</dbReference>
<evidence type="ECO:0000313" key="10">
    <source>
        <dbReference type="EMBL" id="KAF7378299.1"/>
    </source>
</evidence>
<dbReference type="AlphaFoldDB" id="A0A8H6ZIU0"/>
<organism evidence="10 11">
    <name type="scientific">Mycena sanguinolenta</name>
    <dbReference type="NCBI Taxonomy" id="230812"/>
    <lineage>
        <taxon>Eukaryota</taxon>
        <taxon>Fungi</taxon>
        <taxon>Dikarya</taxon>
        <taxon>Basidiomycota</taxon>
        <taxon>Agaricomycotina</taxon>
        <taxon>Agaricomycetes</taxon>
        <taxon>Agaricomycetidae</taxon>
        <taxon>Agaricales</taxon>
        <taxon>Marasmiineae</taxon>
        <taxon>Mycenaceae</taxon>
        <taxon>Mycena</taxon>
    </lineage>
</organism>